<dbReference type="GO" id="GO:0005737">
    <property type="term" value="C:cytoplasm"/>
    <property type="evidence" value="ECO:0007669"/>
    <property type="project" value="TreeGrafter"/>
</dbReference>
<dbReference type="GO" id="GO:0047437">
    <property type="term" value="F:4-oxalocrotonate decarboxylase activity"/>
    <property type="evidence" value="ECO:0007669"/>
    <property type="project" value="UniProtKB-EC"/>
</dbReference>
<reference evidence="3" key="1">
    <citation type="submission" date="2015-10" db="EMBL/GenBank/DDBJ databases">
        <authorList>
            <person name="Gilbert D.G."/>
        </authorList>
    </citation>
    <scope>NUCLEOTIDE SEQUENCE</scope>
</reference>
<dbReference type="GO" id="GO:0008684">
    <property type="term" value="F:2-oxopent-4-enoate hydratase activity"/>
    <property type="evidence" value="ECO:0007669"/>
    <property type="project" value="TreeGrafter"/>
</dbReference>
<dbReference type="EC" id="4.1.1.77" evidence="3"/>
<dbReference type="EMBL" id="CZRL01000064">
    <property type="protein sequence ID" value="CUS51644.1"/>
    <property type="molecule type" value="Genomic_DNA"/>
</dbReference>
<dbReference type="SUPFAM" id="SSF56529">
    <property type="entry name" value="FAH"/>
    <property type="match status" value="1"/>
</dbReference>
<dbReference type="Gene3D" id="3.90.850.10">
    <property type="entry name" value="Fumarylacetoacetase-like, C-terminal domain"/>
    <property type="match status" value="1"/>
</dbReference>
<sequence length="260" mass="28081">MYDPFPAARLLYDARVPGQSLTGLPDTILPANLDQAYAVQFALCELLIPTQGPVQGYKVGCTNAKARSLLGIDSCFSGRCFENDIKHAPTRINRSDYHMVGIEPEIALRVGQDLAPADPWTARRVADLTIEVMPSIELVESRFATWPKMGAFSAVADNGVHRELILGDPVSDWSLESVNNAEVTLSVNDQRVEQGHAMNVDDGPFGVLAWLANHLNAQGAVLRAGDIVTTGVLTNIYNATSGQLLVANYGSFGTLEIEVT</sequence>
<keyword evidence="1 3" id="KW-0456">Lyase</keyword>
<dbReference type="PANTHER" id="PTHR30143:SF0">
    <property type="entry name" value="2-KETO-4-PENTENOATE HYDRATASE"/>
    <property type="match status" value="1"/>
</dbReference>
<feature type="domain" description="Fumarylacetoacetase-like C-terminal" evidence="2">
    <location>
        <begin position="91"/>
        <end position="259"/>
    </location>
</feature>
<dbReference type="InterPro" id="IPR011234">
    <property type="entry name" value="Fumarylacetoacetase-like_C"/>
</dbReference>
<dbReference type="AlphaFoldDB" id="A0A160TSW0"/>
<dbReference type="InterPro" id="IPR050772">
    <property type="entry name" value="Hydratase-Decarb/MhpD_sf"/>
</dbReference>
<name>A0A160TSW0_9ZZZZ</name>
<gene>
    <name evidence="3" type="ORF">MGWOODY_XGa2399</name>
</gene>
<evidence type="ECO:0000313" key="3">
    <source>
        <dbReference type="EMBL" id="CUS51644.1"/>
    </source>
</evidence>
<dbReference type="InterPro" id="IPR036663">
    <property type="entry name" value="Fumarylacetoacetase_C_sf"/>
</dbReference>
<organism evidence="3">
    <name type="scientific">hydrothermal vent metagenome</name>
    <dbReference type="NCBI Taxonomy" id="652676"/>
    <lineage>
        <taxon>unclassified sequences</taxon>
        <taxon>metagenomes</taxon>
        <taxon>ecological metagenomes</taxon>
    </lineage>
</organism>
<evidence type="ECO:0000256" key="1">
    <source>
        <dbReference type="ARBA" id="ARBA00023239"/>
    </source>
</evidence>
<accession>A0A160TSW0</accession>
<protein>
    <submittedName>
        <fullName evidence="3">4-oxalocrotonate decarboxylase</fullName>
        <ecNumber evidence="3">4.1.1.77</ecNumber>
    </submittedName>
</protein>
<evidence type="ECO:0000259" key="2">
    <source>
        <dbReference type="Pfam" id="PF01557"/>
    </source>
</evidence>
<proteinExistence type="predicted"/>
<dbReference type="PANTHER" id="PTHR30143">
    <property type="entry name" value="ACID HYDRATASE"/>
    <property type="match status" value="1"/>
</dbReference>
<dbReference type="Pfam" id="PF01557">
    <property type="entry name" value="FAA_hydrolase"/>
    <property type="match status" value="1"/>
</dbReference>